<proteinExistence type="inferred from homology"/>
<evidence type="ECO:0000256" key="15">
    <source>
        <dbReference type="ARBA" id="ARBA00023317"/>
    </source>
</evidence>
<evidence type="ECO:0000256" key="4">
    <source>
        <dbReference type="ARBA" id="ARBA00008663"/>
    </source>
</evidence>
<evidence type="ECO:0000256" key="13">
    <source>
        <dbReference type="ARBA" id="ARBA00022958"/>
    </source>
</evidence>
<dbReference type="InterPro" id="IPR015806">
    <property type="entry name" value="Pyrv_Knase_insert_dom_sf"/>
</dbReference>
<name>A0A4R8HFV7_9FIRM</name>
<evidence type="ECO:0000256" key="12">
    <source>
        <dbReference type="ARBA" id="ARBA00022842"/>
    </source>
</evidence>
<dbReference type="NCBIfam" id="NF004491">
    <property type="entry name" value="PRK05826.1"/>
    <property type="match status" value="1"/>
</dbReference>
<feature type="domain" description="Pyruvate kinase barrel" evidence="18">
    <location>
        <begin position="1"/>
        <end position="323"/>
    </location>
</feature>
<protein>
    <recommendedName>
        <fullName evidence="6 16">Pyruvate kinase</fullName>
        <ecNumber evidence="5 16">2.7.1.40</ecNumber>
    </recommendedName>
</protein>
<dbReference type="AlphaFoldDB" id="A0A4R8HFV7"/>
<dbReference type="Gene3D" id="3.20.20.60">
    <property type="entry name" value="Phosphoenolpyruvate-binding domains"/>
    <property type="match status" value="1"/>
</dbReference>
<keyword evidence="13" id="KW-0630">Potassium</keyword>
<dbReference type="GO" id="GO:0030955">
    <property type="term" value="F:potassium ion binding"/>
    <property type="evidence" value="ECO:0007669"/>
    <property type="project" value="UniProtKB-UniRule"/>
</dbReference>
<keyword evidence="9" id="KW-0547">Nucleotide-binding</keyword>
<evidence type="ECO:0000259" key="18">
    <source>
        <dbReference type="Pfam" id="PF00224"/>
    </source>
</evidence>
<evidence type="ECO:0000256" key="6">
    <source>
        <dbReference type="ARBA" id="ARBA00018587"/>
    </source>
</evidence>
<keyword evidence="12 17" id="KW-0460">Magnesium</keyword>
<keyword evidence="11" id="KW-0067">ATP-binding</keyword>
<comment type="catalytic activity">
    <reaction evidence="17">
        <text>pyruvate + ATP = phosphoenolpyruvate + ADP + H(+)</text>
        <dbReference type="Rhea" id="RHEA:18157"/>
        <dbReference type="ChEBI" id="CHEBI:15361"/>
        <dbReference type="ChEBI" id="CHEBI:15378"/>
        <dbReference type="ChEBI" id="CHEBI:30616"/>
        <dbReference type="ChEBI" id="CHEBI:58702"/>
        <dbReference type="ChEBI" id="CHEBI:456216"/>
        <dbReference type="EC" id="2.7.1.40"/>
    </reaction>
</comment>
<keyword evidence="15 20" id="KW-0670">Pyruvate</keyword>
<dbReference type="Pfam" id="PF02887">
    <property type="entry name" value="PK_C"/>
    <property type="match status" value="1"/>
</dbReference>
<dbReference type="SUPFAM" id="SSF50800">
    <property type="entry name" value="PK beta-barrel domain-like"/>
    <property type="match status" value="1"/>
</dbReference>
<reference evidence="20 21" key="1">
    <citation type="submission" date="2019-03" db="EMBL/GenBank/DDBJ databases">
        <title>Subsurface microbial communities from deep shales in Ohio and West Virginia, USA.</title>
        <authorList>
            <person name="Wrighton K."/>
        </authorList>
    </citation>
    <scope>NUCLEOTIDE SEQUENCE [LARGE SCALE GENOMIC DNA]</scope>
    <source>
        <strain evidence="20 21">MSL 6dP</strain>
    </source>
</reference>
<evidence type="ECO:0000259" key="19">
    <source>
        <dbReference type="Pfam" id="PF02887"/>
    </source>
</evidence>
<dbReference type="InterPro" id="IPR015793">
    <property type="entry name" value="Pyrv_Knase_brl"/>
</dbReference>
<dbReference type="InterPro" id="IPR015813">
    <property type="entry name" value="Pyrv/PenolPyrv_kinase-like_dom"/>
</dbReference>
<dbReference type="InterPro" id="IPR036918">
    <property type="entry name" value="Pyrv_Knase_C_sf"/>
</dbReference>
<comment type="caution">
    <text evidence="20">The sequence shown here is derived from an EMBL/GenBank/DDBJ whole genome shotgun (WGS) entry which is preliminary data.</text>
</comment>
<dbReference type="Pfam" id="PF00224">
    <property type="entry name" value="PK"/>
    <property type="match status" value="1"/>
</dbReference>
<dbReference type="InterPro" id="IPR015795">
    <property type="entry name" value="Pyrv_Knase_C"/>
</dbReference>
<dbReference type="Gene3D" id="2.40.33.10">
    <property type="entry name" value="PK beta-barrel domain-like"/>
    <property type="match status" value="1"/>
</dbReference>
<dbReference type="STRING" id="926561.GCA_000379025_01950"/>
<dbReference type="InterPro" id="IPR011037">
    <property type="entry name" value="Pyrv_Knase-like_insert_dom_sf"/>
</dbReference>
<dbReference type="GO" id="GO:0006950">
    <property type="term" value="P:response to stress"/>
    <property type="evidence" value="ECO:0007669"/>
    <property type="project" value="UniProtKB-ARBA"/>
</dbReference>
<gene>
    <name evidence="20" type="ORF">C7959_102128</name>
</gene>
<evidence type="ECO:0000256" key="1">
    <source>
        <dbReference type="ARBA" id="ARBA00001946"/>
    </source>
</evidence>
<keyword evidence="7 17" id="KW-0808">Transferase</keyword>
<keyword evidence="14 17" id="KW-0324">Glycolysis</keyword>
<sequence>MRKTKIVCTIGPASEDRETLSKLIDAGMNVARLNFSHGDFEEHGARVKTIRELSKEKGKPVAILLDTKGPEIRTGMLVNDEKVMLERGQEFTLTTEDIEGDNTRTSVTYKDLPKDMNAGDTILIDDGLIGLKVKSTTNTDVICDVVNGGKLGSRKGVNLPGVAVNLPAITEKDIADIKFGIEQGVDFIAASFVRKASDVLAIRDILEEEDADIHIIPKIENQEGVENLDEILEVADGLMVARGDLGVEIPPEKVPAAQKMMIKKCNKAGKPVITATQMLDSMQKNPRPTRAEASDVANAIYDGTDATMLSGETAAGDYPVESVATMARIAIETEKQLKYAQLMDRDGLESRNTITDSISYATCKSAYELDAAAIVTSTQSGYTAKMVSKYRPSTPIVAVTPNQRVFNKLILSWGVKPILANITEATDEMIQDSINATLEAGYVNKDDVVVITAGTPVGEAGTTNLLKIEVAK</sequence>
<dbReference type="PANTHER" id="PTHR11817">
    <property type="entry name" value="PYRUVATE KINASE"/>
    <property type="match status" value="1"/>
</dbReference>
<dbReference type="InterPro" id="IPR001697">
    <property type="entry name" value="Pyr_Knase"/>
</dbReference>
<dbReference type="FunFam" id="2.40.33.10:FF:000001">
    <property type="entry name" value="Pyruvate kinase"/>
    <property type="match status" value="1"/>
</dbReference>
<comment type="pathway">
    <text evidence="3 17">Carbohydrate degradation; glycolysis; pyruvate from D-glyceraldehyde 3-phosphate: step 5/5.</text>
</comment>
<comment type="cofactor">
    <cofactor evidence="1">
        <name>Mg(2+)</name>
        <dbReference type="ChEBI" id="CHEBI:18420"/>
    </cofactor>
</comment>
<accession>A0A4R8HFV7</accession>
<dbReference type="NCBIfam" id="NF004978">
    <property type="entry name" value="PRK06354.1"/>
    <property type="match status" value="1"/>
</dbReference>
<dbReference type="InterPro" id="IPR018209">
    <property type="entry name" value="Pyrv_Knase_AS"/>
</dbReference>
<dbReference type="UniPathway" id="UPA00109">
    <property type="reaction ID" value="UER00188"/>
</dbReference>
<dbReference type="GO" id="GO:0004743">
    <property type="term" value="F:pyruvate kinase activity"/>
    <property type="evidence" value="ECO:0007669"/>
    <property type="project" value="UniProtKB-UniRule"/>
</dbReference>
<keyword evidence="8" id="KW-0479">Metal-binding</keyword>
<dbReference type="SUPFAM" id="SSF51621">
    <property type="entry name" value="Phosphoenolpyruvate/pyruvate domain"/>
    <property type="match status" value="1"/>
</dbReference>
<keyword evidence="21" id="KW-1185">Reference proteome</keyword>
<evidence type="ECO:0000256" key="11">
    <source>
        <dbReference type="ARBA" id="ARBA00022840"/>
    </source>
</evidence>
<organism evidence="20 21">
    <name type="scientific">Orenia marismortui</name>
    <dbReference type="NCBI Taxonomy" id="46469"/>
    <lineage>
        <taxon>Bacteria</taxon>
        <taxon>Bacillati</taxon>
        <taxon>Bacillota</taxon>
        <taxon>Clostridia</taxon>
        <taxon>Halanaerobiales</taxon>
        <taxon>Halobacteroidaceae</taxon>
        <taxon>Orenia</taxon>
    </lineage>
</organism>
<comment type="cofactor">
    <cofactor evidence="2">
        <name>K(+)</name>
        <dbReference type="ChEBI" id="CHEBI:29103"/>
    </cofactor>
</comment>
<dbReference type="FunFam" id="3.20.20.60:FF:000001">
    <property type="entry name" value="Pyruvate kinase"/>
    <property type="match status" value="1"/>
</dbReference>
<dbReference type="GO" id="GO:0005524">
    <property type="term" value="F:ATP binding"/>
    <property type="evidence" value="ECO:0007669"/>
    <property type="project" value="UniProtKB-KW"/>
</dbReference>
<comment type="similarity">
    <text evidence="4 17">Belongs to the pyruvate kinase family.</text>
</comment>
<dbReference type="PROSITE" id="PS00110">
    <property type="entry name" value="PYRUVATE_KINASE"/>
    <property type="match status" value="1"/>
</dbReference>
<keyword evidence="10 17" id="KW-0418">Kinase</keyword>
<evidence type="ECO:0000313" key="20">
    <source>
        <dbReference type="EMBL" id="TDX58990.1"/>
    </source>
</evidence>
<evidence type="ECO:0000256" key="8">
    <source>
        <dbReference type="ARBA" id="ARBA00022723"/>
    </source>
</evidence>
<evidence type="ECO:0000256" key="2">
    <source>
        <dbReference type="ARBA" id="ARBA00001958"/>
    </source>
</evidence>
<evidence type="ECO:0000256" key="9">
    <source>
        <dbReference type="ARBA" id="ARBA00022741"/>
    </source>
</evidence>
<dbReference type="EC" id="2.7.1.40" evidence="5 16"/>
<dbReference type="InterPro" id="IPR040442">
    <property type="entry name" value="Pyrv_kinase-like_dom_sf"/>
</dbReference>
<evidence type="ECO:0000256" key="17">
    <source>
        <dbReference type="RuleBase" id="RU000504"/>
    </source>
</evidence>
<evidence type="ECO:0000313" key="21">
    <source>
        <dbReference type="Proteomes" id="UP000295832"/>
    </source>
</evidence>
<evidence type="ECO:0000256" key="7">
    <source>
        <dbReference type="ARBA" id="ARBA00022679"/>
    </source>
</evidence>
<dbReference type="NCBIfam" id="TIGR01064">
    <property type="entry name" value="pyruv_kin"/>
    <property type="match status" value="1"/>
</dbReference>
<evidence type="ECO:0000256" key="14">
    <source>
        <dbReference type="ARBA" id="ARBA00023152"/>
    </source>
</evidence>
<dbReference type="GO" id="GO:0016301">
    <property type="term" value="F:kinase activity"/>
    <property type="evidence" value="ECO:0007669"/>
    <property type="project" value="UniProtKB-KW"/>
</dbReference>
<evidence type="ECO:0000256" key="16">
    <source>
        <dbReference type="NCBIfam" id="TIGR01064"/>
    </source>
</evidence>
<dbReference type="Proteomes" id="UP000295832">
    <property type="component" value="Unassembled WGS sequence"/>
</dbReference>
<evidence type="ECO:0000256" key="5">
    <source>
        <dbReference type="ARBA" id="ARBA00012142"/>
    </source>
</evidence>
<dbReference type="SUPFAM" id="SSF52935">
    <property type="entry name" value="PK C-terminal domain-like"/>
    <property type="match status" value="1"/>
</dbReference>
<evidence type="ECO:0000256" key="3">
    <source>
        <dbReference type="ARBA" id="ARBA00004997"/>
    </source>
</evidence>
<dbReference type="GO" id="GO:0000287">
    <property type="term" value="F:magnesium ion binding"/>
    <property type="evidence" value="ECO:0007669"/>
    <property type="project" value="UniProtKB-UniRule"/>
</dbReference>
<dbReference type="Gene3D" id="3.40.1380.20">
    <property type="entry name" value="Pyruvate kinase, C-terminal domain"/>
    <property type="match status" value="1"/>
</dbReference>
<evidence type="ECO:0000256" key="10">
    <source>
        <dbReference type="ARBA" id="ARBA00022777"/>
    </source>
</evidence>
<dbReference type="EMBL" id="SOEG01000002">
    <property type="protein sequence ID" value="TDX58990.1"/>
    <property type="molecule type" value="Genomic_DNA"/>
</dbReference>
<dbReference type="PRINTS" id="PR01050">
    <property type="entry name" value="PYRUVTKNASE"/>
</dbReference>
<feature type="domain" description="Pyruvate kinase C-terminal" evidence="19">
    <location>
        <begin position="356"/>
        <end position="468"/>
    </location>
</feature>